<dbReference type="PANTHER" id="PTHR33605:SF2">
    <property type="entry name" value="EARLY NODULIN-93"/>
    <property type="match status" value="1"/>
</dbReference>
<dbReference type="Proteomes" id="UP000636709">
    <property type="component" value="Unassembled WGS sequence"/>
</dbReference>
<dbReference type="EMBL" id="JACEFO010001869">
    <property type="protein sequence ID" value="KAF8697656.1"/>
    <property type="molecule type" value="Genomic_DNA"/>
</dbReference>
<dbReference type="InterPro" id="IPR005050">
    <property type="entry name" value="Enod93"/>
</dbReference>
<feature type="region of interest" description="Disordered" evidence="1">
    <location>
        <begin position="41"/>
        <end position="67"/>
    </location>
</feature>
<evidence type="ECO:0000313" key="3">
    <source>
        <dbReference type="Proteomes" id="UP000636709"/>
    </source>
</evidence>
<dbReference type="AlphaFoldDB" id="A0A835BHV9"/>
<accession>A0A835BHV9</accession>
<dbReference type="Pfam" id="PF03386">
    <property type="entry name" value="ENOD93"/>
    <property type="match status" value="1"/>
</dbReference>
<comment type="caution">
    <text evidence="2">The sequence shown here is derived from an EMBL/GenBank/DDBJ whole genome shotgun (WGS) entry which is preliminary data.</text>
</comment>
<protein>
    <submittedName>
        <fullName evidence="2">Uncharacterized protein</fullName>
    </submittedName>
</protein>
<name>A0A835BHV9_9POAL</name>
<gene>
    <name evidence="2" type="ORF">HU200_035851</name>
</gene>
<feature type="compositionally biased region" description="Polar residues" evidence="1">
    <location>
        <begin position="48"/>
        <end position="61"/>
    </location>
</feature>
<evidence type="ECO:0000313" key="2">
    <source>
        <dbReference type="EMBL" id="KAF8697656.1"/>
    </source>
</evidence>
<sequence length="131" mass="14078">MLPWPKANLNPTGQALIICTVPGMAYYDKILSLAMHHSFEETPEHSGTRPTRASPASTRHSSGLDDRHSSSYVPLGVFGCFVLCPPCLQATGGGSMPRTKKKRVCSVVHGVLPHEAAGSPSNLRRGRDEAQ</sequence>
<organism evidence="2 3">
    <name type="scientific">Digitaria exilis</name>
    <dbReference type="NCBI Taxonomy" id="1010633"/>
    <lineage>
        <taxon>Eukaryota</taxon>
        <taxon>Viridiplantae</taxon>
        <taxon>Streptophyta</taxon>
        <taxon>Embryophyta</taxon>
        <taxon>Tracheophyta</taxon>
        <taxon>Spermatophyta</taxon>
        <taxon>Magnoliopsida</taxon>
        <taxon>Liliopsida</taxon>
        <taxon>Poales</taxon>
        <taxon>Poaceae</taxon>
        <taxon>PACMAD clade</taxon>
        <taxon>Panicoideae</taxon>
        <taxon>Panicodae</taxon>
        <taxon>Paniceae</taxon>
        <taxon>Anthephorinae</taxon>
        <taxon>Digitaria</taxon>
    </lineage>
</organism>
<keyword evidence="3" id="KW-1185">Reference proteome</keyword>
<reference evidence="2" key="1">
    <citation type="submission" date="2020-07" db="EMBL/GenBank/DDBJ databases">
        <title>Genome sequence and genetic diversity analysis of an under-domesticated orphan crop, white fonio (Digitaria exilis).</title>
        <authorList>
            <person name="Bennetzen J.L."/>
            <person name="Chen S."/>
            <person name="Ma X."/>
            <person name="Wang X."/>
            <person name="Yssel A.E.J."/>
            <person name="Chaluvadi S.R."/>
            <person name="Johnson M."/>
            <person name="Gangashetty P."/>
            <person name="Hamidou F."/>
            <person name="Sanogo M.D."/>
            <person name="Zwaenepoel A."/>
            <person name="Wallace J."/>
            <person name="Van De Peer Y."/>
            <person name="Van Deynze A."/>
        </authorList>
    </citation>
    <scope>NUCLEOTIDE SEQUENCE</scope>
    <source>
        <tissue evidence="2">Leaves</tissue>
    </source>
</reference>
<proteinExistence type="predicted"/>
<dbReference type="PANTHER" id="PTHR33605">
    <property type="entry name" value="EARLY NODULIN-93"/>
    <property type="match status" value="1"/>
</dbReference>
<evidence type="ECO:0000256" key="1">
    <source>
        <dbReference type="SAM" id="MobiDB-lite"/>
    </source>
</evidence>